<feature type="domain" description="Phosphomannose isomerase type I catalytic" evidence="11">
    <location>
        <begin position="1"/>
        <end position="138"/>
    </location>
</feature>
<evidence type="ECO:0000256" key="9">
    <source>
        <dbReference type="PIRSR" id="PIRSR001480-1"/>
    </source>
</evidence>
<dbReference type="GO" id="GO:0004476">
    <property type="term" value="F:mannose-6-phosphate isomerase activity"/>
    <property type="evidence" value="ECO:0007669"/>
    <property type="project" value="UniProtKB-EC"/>
</dbReference>
<evidence type="ECO:0000256" key="6">
    <source>
        <dbReference type="ARBA" id="ARBA00023235"/>
    </source>
</evidence>
<comment type="caution">
    <text evidence="13">The sequence shown here is derived from an EMBL/GenBank/DDBJ whole genome shotgun (WGS) entry which is preliminary data.</text>
</comment>
<evidence type="ECO:0000313" key="13">
    <source>
        <dbReference type="EMBL" id="PRY12559.1"/>
    </source>
</evidence>
<evidence type="ECO:0000256" key="8">
    <source>
        <dbReference type="ARBA" id="ARBA00030762"/>
    </source>
</evidence>
<evidence type="ECO:0000256" key="7">
    <source>
        <dbReference type="ARBA" id="ARBA00029741"/>
    </source>
</evidence>
<comment type="similarity">
    <text evidence="2">Belongs to the mannose-6-phosphate isomerase type 1 family.</text>
</comment>
<dbReference type="GO" id="GO:0008270">
    <property type="term" value="F:zinc ion binding"/>
    <property type="evidence" value="ECO:0007669"/>
    <property type="project" value="InterPro"/>
</dbReference>
<evidence type="ECO:0000256" key="2">
    <source>
        <dbReference type="ARBA" id="ARBA00010772"/>
    </source>
</evidence>
<dbReference type="EC" id="5.3.1.8" evidence="3"/>
<dbReference type="CDD" id="cd07011">
    <property type="entry name" value="cupin_PMI_type_I_N"/>
    <property type="match status" value="1"/>
</dbReference>
<comment type="cofactor">
    <cofactor evidence="10">
        <name>Zn(2+)</name>
        <dbReference type="ChEBI" id="CHEBI:29105"/>
    </cofactor>
    <text evidence="10">Binds 1 zinc ion per subunit.</text>
</comment>
<evidence type="ECO:0000256" key="10">
    <source>
        <dbReference type="PIRSR" id="PIRSR001480-2"/>
    </source>
</evidence>
<reference evidence="13 14" key="1">
    <citation type="submission" date="2018-03" db="EMBL/GenBank/DDBJ databases">
        <title>Genomic Encyclopedia of Archaeal and Bacterial Type Strains, Phase II (KMG-II): from individual species to whole genera.</title>
        <authorList>
            <person name="Goeker M."/>
        </authorList>
    </citation>
    <scope>NUCLEOTIDE SEQUENCE [LARGE SCALE GENOMIC DNA]</scope>
    <source>
        <strain evidence="13 14">DSM 19711</strain>
    </source>
</reference>
<evidence type="ECO:0000256" key="5">
    <source>
        <dbReference type="ARBA" id="ARBA00022833"/>
    </source>
</evidence>
<evidence type="ECO:0000256" key="1">
    <source>
        <dbReference type="ARBA" id="ARBA00000757"/>
    </source>
</evidence>
<feature type="binding site" evidence="10">
    <location>
        <position position="251"/>
    </location>
    <ligand>
        <name>Zn(2+)</name>
        <dbReference type="ChEBI" id="CHEBI:29105"/>
    </ligand>
</feature>
<dbReference type="GO" id="GO:0005975">
    <property type="term" value="P:carbohydrate metabolic process"/>
    <property type="evidence" value="ECO:0007669"/>
    <property type="project" value="InterPro"/>
</dbReference>
<dbReference type="InterPro" id="IPR001250">
    <property type="entry name" value="Man6P_Isoase-1"/>
</dbReference>
<dbReference type="Gene3D" id="2.60.120.10">
    <property type="entry name" value="Jelly Rolls"/>
    <property type="match status" value="2"/>
</dbReference>
<evidence type="ECO:0000313" key="14">
    <source>
        <dbReference type="Proteomes" id="UP000238083"/>
    </source>
</evidence>
<dbReference type="PRINTS" id="PR00714">
    <property type="entry name" value="MAN6PISMRASE"/>
</dbReference>
<dbReference type="GO" id="GO:0009298">
    <property type="term" value="P:GDP-mannose biosynthetic process"/>
    <property type="evidence" value="ECO:0007669"/>
    <property type="project" value="InterPro"/>
</dbReference>
<evidence type="ECO:0000256" key="4">
    <source>
        <dbReference type="ARBA" id="ARBA00022723"/>
    </source>
</evidence>
<dbReference type="Gene3D" id="1.10.441.10">
    <property type="entry name" value="Phosphomannose Isomerase, domain 2"/>
    <property type="match status" value="1"/>
</dbReference>
<keyword evidence="14" id="KW-1185">Reference proteome</keyword>
<dbReference type="RefSeq" id="WP_106213360.1">
    <property type="nucleotide sequence ID" value="NZ_PVZF01000010.1"/>
</dbReference>
<evidence type="ECO:0000259" key="11">
    <source>
        <dbReference type="Pfam" id="PF20511"/>
    </source>
</evidence>
<feature type="domain" description="Mannose-6-phosphate isomerase cupin" evidence="12">
    <location>
        <begin position="308"/>
        <end position="380"/>
    </location>
</feature>
<dbReference type="InterPro" id="IPR011051">
    <property type="entry name" value="RmlC_Cupin_sf"/>
</dbReference>
<dbReference type="InterPro" id="IPR049071">
    <property type="entry name" value="MPI_cupin_dom"/>
</dbReference>
<name>A0A2T0R0A3_9ACTN</name>
<organism evidence="13 14">
    <name type="scientific">Kineococcus rhizosphaerae</name>
    <dbReference type="NCBI Taxonomy" id="559628"/>
    <lineage>
        <taxon>Bacteria</taxon>
        <taxon>Bacillati</taxon>
        <taxon>Actinomycetota</taxon>
        <taxon>Actinomycetes</taxon>
        <taxon>Kineosporiales</taxon>
        <taxon>Kineosporiaceae</taxon>
        <taxon>Kineococcus</taxon>
    </lineage>
</organism>
<dbReference type="OrthoDB" id="9792649at2"/>
<dbReference type="PANTHER" id="PTHR10309:SF0">
    <property type="entry name" value="MANNOSE-6-PHOSPHATE ISOMERASE"/>
    <property type="match status" value="1"/>
</dbReference>
<dbReference type="SUPFAM" id="SSF51182">
    <property type="entry name" value="RmlC-like cupins"/>
    <property type="match status" value="1"/>
</dbReference>
<evidence type="ECO:0000259" key="12">
    <source>
        <dbReference type="Pfam" id="PF21621"/>
    </source>
</evidence>
<dbReference type="AlphaFoldDB" id="A0A2T0R0A3"/>
<feature type="binding site" evidence="10">
    <location>
        <position position="88"/>
    </location>
    <ligand>
        <name>Zn(2+)</name>
        <dbReference type="ChEBI" id="CHEBI:29105"/>
    </ligand>
</feature>
<evidence type="ECO:0000256" key="3">
    <source>
        <dbReference type="ARBA" id="ARBA00011956"/>
    </source>
</evidence>
<dbReference type="Proteomes" id="UP000238083">
    <property type="component" value="Unassembled WGS sequence"/>
</dbReference>
<sequence>MLRLTNPVQPYAWGSTTAIPRLLGHEPDGGPQAELWIGAHPSLPSTADGKGLDELIAASPGEFLGSGERLGYLLKVLAAAAPLSLQAHPDAATAARRFAEEEAAGVPLDAPHRLYKDTSHKPELLFALEPFAAMAGFRSPAAARELLAGLDLPALPPDAQDLLDALLAALAGEDALREATRLLLTAPAEAVAPLVEAVATACAGSDDPSAQCVVELAASYPGDAGVLVSVLLNQVRLAPGEALFLPAGNVHAYLEGTGVELMASSDNVLRGGLTPKHVDVPELLAVLDFRELPPPLCAPEVVSDDELVFSPVPDFALTVLTVRAERVWADPLPRAVIVLEGAVELSSGAGTLELAQGQSAFVTAAEHPLTISGSGRLAAASPGTPSA</sequence>
<dbReference type="NCBIfam" id="TIGR00218">
    <property type="entry name" value="manA"/>
    <property type="match status" value="1"/>
</dbReference>
<feature type="binding site" evidence="10">
    <location>
        <position position="86"/>
    </location>
    <ligand>
        <name>Zn(2+)</name>
        <dbReference type="ChEBI" id="CHEBI:29105"/>
    </ligand>
</feature>
<keyword evidence="5 10" id="KW-0862">Zinc</keyword>
<dbReference type="Pfam" id="PF21621">
    <property type="entry name" value="MPI_cupin_dom"/>
    <property type="match status" value="1"/>
</dbReference>
<comment type="catalytic activity">
    <reaction evidence="1">
        <text>D-mannose 6-phosphate = D-fructose 6-phosphate</text>
        <dbReference type="Rhea" id="RHEA:12356"/>
        <dbReference type="ChEBI" id="CHEBI:58735"/>
        <dbReference type="ChEBI" id="CHEBI:61527"/>
        <dbReference type="EC" id="5.3.1.8"/>
    </reaction>
</comment>
<accession>A0A2T0R0A3</accession>
<keyword evidence="6 13" id="KW-0413">Isomerase</keyword>
<dbReference type="EMBL" id="PVZF01000010">
    <property type="protein sequence ID" value="PRY12559.1"/>
    <property type="molecule type" value="Genomic_DNA"/>
</dbReference>
<dbReference type="GO" id="GO:0005829">
    <property type="term" value="C:cytosol"/>
    <property type="evidence" value="ECO:0007669"/>
    <property type="project" value="TreeGrafter"/>
</dbReference>
<dbReference type="PIRSF" id="PIRSF001480">
    <property type="entry name" value="Mannose-6-phosphate_isomerase"/>
    <property type="match status" value="1"/>
</dbReference>
<proteinExistence type="inferred from homology"/>
<dbReference type="PANTHER" id="PTHR10309">
    <property type="entry name" value="MANNOSE-6-PHOSPHATE ISOMERASE"/>
    <property type="match status" value="1"/>
</dbReference>
<feature type="binding site" evidence="10">
    <location>
        <position position="123"/>
    </location>
    <ligand>
        <name>Zn(2+)</name>
        <dbReference type="ChEBI" id="CHEBI:29105"/>
    </ligand>
</feature>
<dbReference type="InterPro" id="IPR016305">
    <property type="entry name" value="Mannose-6-P_Isomerase"/>
</dbReference>
<gene>
    <name evidence="13" type="ORF">CLV37_110119</name>
</gene>
<dbReference type="InterPro" id="IPR046457">
    <property type="entry name" value="PMI_typeI_cat"/>
</dbReference>
<feature type="active site" evidence="9">
    <location>
        <position position="270"/>
    </location>
</feature>
<dbReference type="InterPro" id="IPR014710">
    <property type="entry name" value="RmlC-like_jellyroll"/>
</dbReference>
<dbReference type="Pfam" id="PF20511">
    <property type="entry name" value="PMI_typeI_cat"/>
    <property type="match status" value="1"/>
</dbReference>
<protein>
    <recommendedName>
        <fullName evidence="3">mannose-6-phosphate isomerase</fullName>
        <ecNumber evidence="3">5.3.1.8</ecNumber>
    </recommendedName>
    <alternativeName>
        <fullName evidence="7">Phosphohexomutase</fullName>
    </alternativeName>
    <alternativeName>
        <fullName evidence="8">Phosphomannose isomerase</fullName>
    </alternativeName>
</protein>
<keyword evidence="4 10" id="KW-0479">Metal-binding</keyword>